<feature type="domain" description="Glycosyl hydrolase family 13 catalytic" evidence="2">
    <location>
        <begin position="28"/>
        <end position="465"/>
    </location>
</feature>
<accession>A0A5C5V073</accession>
<dbReference type="GO" id="GO:0004556">
    <property type="term" value="F:alpha-amylase activity"/>
    <property type="evidence" value="ECO:0007669"/>
    <property type="project" value="UniProtKB-EC"/>
</dbReference>
<dbReference type="EC" id="3.2.1.1" evidence="3"/>
<keyword evidence="4" id="KW-1185">Reference proteome</keyword>
<dbReference type="AlphaFoldDB" id="A0A5C5V073"/>
<dbReference type="RefSeq" id="WP_146568477.1">
    <property type="nucleotide sequence ID" value="NZ_SIHJ01000004.1"/>
</dbReference>
<reference evidence="3 4" key="1">
    <citation type="submission" date="2019-02" db="EMBL/GenBank/DDBJ databases">
        <title>Deep-cultivation of Planctomycetes and their phenomic and genomic characterization uncovers novel biology.</title>
        <authorList>
            <person name="Wiegand S."/>
            <person name="Jogler M."/>
            <person name="Boedeker C."/>
            <person name="Pinto D."/>
            <person name="Vollmers J."/>
            <person name="Rivas-Marin E."/>
            <person name="Kohn T."/>
            <person name="Peeters S.H."/>
            <person name="Heuer A."/>
            <person name="Rast P."/>
            <person name="Oberbeckmann S."/>
            <person name="Bunk B."/>
            <person name="Jeske O."/>
            <person name="Meyerdierks A."/>
            <person name="Storesund J.E."/>
            <person name="Kallscheuer N."/>
            <person name="Luecker S."/>
            <person name="Lage O.M."/>
            <person name="Pohl T."/>
            <person name="Merkel B.J."/>
            <person name="Hornburger P."/>
            <person name="Mueller R.-W."/>
            <person name="Bruemmer F."/>
            <person name="Labrenz M."/>
            <person name="Spormann A.M."/>
            <person name="Op Den Camp H."/>
            <person name="Overmann J."/>
            <person name="Amann R."/>
            <person name="Jetten M.S.M."/>
            <person name="Mascher T."/>
            <person name="Medema M.H."/>
            <person name="Devos D.P."/>
            <person name="Kaster A.-K."/>
            <person name="Ovreas L."/>
            <person name="Rohde M."/>
            <person name="Galperin M.Y."/>
            <person name="Jogler C."/>
        </authorList>
    </citation>
    <scope>NUCLEOTIDE SEQUENCE [LARGE SCALE GENOMIC DNA]</scope>
    <source>
        <strain evidence="3 4">KOR34</strain>
    </source>
</reference>
<dbReference type="InterPro" id="IPR006047">
    <property type="entry name" value="GH13_cat_dom"/>
</dbReference>
<gene>
    <name evidence="3" type="primary">amyS</name>
    <name evidence="3" type="ORF">KOR34_46760</name>
</gene>
<proteinExistence type="predicted"/>
<keyword evidence="3" id="KW-0378">Hydrolase</keyword>
<organism evidence="3 4">
    <name type="scientific">Posidoniimonas corsicana</name>
    <dbReference type="NCBI Taxonomy" id="1938618"/>
    <lineage>
        <taxon>Bacteria</taxon>
        <taxon>Pseudomonadati</taxon>
        <taxon>Planctomycetota</taxon>
        <taxon>Planctomycetia</taxon>
        <taxon>Pirellulales</taxon>
        <taxon>Lacipirellulaceae</taxon>
        <taxon>Posidoniimonas</taxon>
    </lineage>
</organism>
<comment type="caution">
    <text evidence="3">The sequence shown here is derived from an EMBL/GenBank/DDBJ whole genome shotgun (WGS) entry which is preliminary data.</text>
</comment>
<evidence type="ECO:0000259" key="2">
    <source>
        <dbReference type="SMART" id="SM00642"/>
    </source>
</evidence>
<feature type="signal peptide" evidence="1">
    <location>
        <begin position="1"/>
        <end position="20"/>
    </location>
</feature>
<dbReference type="GO" id="GO:0005975">
    <property type="term" value="P:carbohydrate metabolic process"/>
    <property type="evidence" value="ECO:0007669"/>
    <property type="project" value="InterPro"/>
</dbReference>
<keyword evidence="1" id="KW-0732">Signal</keyword>
<dbReference type="OrthoDB" id="9805159at2"/>
<keyword evidence="3" id="KW-0326">Glycosidase</keyword>
<dbReference type="Gene3D" id="3.20.20.80">
    <property type="entry name" value="Glycosidases"/>
    <property type="match status" value="2"/>
</dbReference>
<dbReference type="PANTHER" id="PTHR43447">
    <property type="entry name" value="ALPHA-AMYLASE"/>
    <property type="match status" value="1"/>
</dbReference>
<dbReference type="SUPFAM" id="SSF51445">
    <property type="entry name" value="(Trans)glycosidases"/>
    <property type="match status" value="1"/>
</dbReference>
<protein>
    <submittedName>
        <fullName evidence="3">Alpha-amylase</fullName>
        <ecNumber evidence="3">3.2.1.1</ecNumber>
    </submittedName>
</protein>
<name>A0A5C5V073_9BACT</name>
<dbReference type="Proteomes" id="UP000316714">
    <property type="component" value="Unassembled WGS sequence"/>
</dbReference>
<feature type="chain" id="PRO_5022915513" evidence="1">
    <location>
        <begin position="21"/>
        <end position="1090"/>
    </location>
</feature>
<dbReference type="EMBL" id="SIHJ01000004">
    <property type="protein sequence ID" value="TWT31300.1"/>
    <property type="molecule type" value="Genomic_DNA"/>
</dbReference>
<evidence type="ECO:0000313" key="4">
    <source>
        <dbReference type="Proteomes" id="UP000316714"/>
    </source>
</evidence>
<evidence type="ECO:0000313" key="3">
    <source>
        <dbReference type="EMBL" id="TWT31300.1"/>
    </source>
</evidence>
<sequence length="1090" mass="116964" precursor="true">MNRLRLTLLTALLLAPTAAAVGQDVSSEPILQIFDARWDTIEDRMADIFVAGYGRLWLPPPARADTGAGSVGYDVFDRFDLGQPRNETAYGTETGLKTVVDAAHTAGVRVHTDFIANHNGFTDANSVDGVGTSFGQAGGYPGFVLSLPGVPDGDFHSAQLTGEETFRLSGLIDIDQSTNHQFIRHPVEPGNPLNIPSAGTTGAFGRPPANLPDPGNARFYPDQDLGGTTVFDPRTNQSVTLHDFNTDAPLAGDAVTDNATGLLMRNLRWMIQEIGVDGFRYDASRHYPRWVLDYLDQAAFLAKQQPLLDGSPDHVFTFIETGGDNRYDFLQGFIRKDIDDSNLGVVGGNRDALDFNLFFSLRDNLSGNGIANDWRNVKNRSIDIHDDGLANNGSQGVAFAQSHDDGPAYLNNVAHAYLSLRPGEWNVYLNADEFDDPLRGFPKPGREDALGGLYGDAVTTLVGIRSSHGRGAYVDRTPAADEKELLIYERQASALVVLNNRLDGGFDARTVQTSFAPGTPLVELTGNAASSEVDPNSDLPEVLIVKANGTVDLRAPRNRSSAGVEHGNGYLIYGVATPEGRLRLTDAAGDDFSSVLPGATPEPGAGGPSANYLNGVTRLADITVVDQESFKLRVETDPVTLPGGIRDRHADGDFAQFRIDDGRDKSGAVIADVVTPGDVAYGFSNFTDTSSPGFFNASGAGVYEQMIDARQLAEGRHYLTGRVYRHRDPGSFTDGDPSLAGDGGPAVFEEFRRVIYVDLLPPESEVVSFAPFASSPENPNDRDLIVRSVDKTADNMHVLLDLPASLTDDQVLAMIGPGTATSYYDRDEWIRGYFGVPSGAHAVTIVTFEPTGNRSVQRFAGLVTDTDVGRGFGDLDHDNVYERADFDGPGGFEEVLYSQNAQFNPAADVTADGLVDNRDLFALVDELAAPGGPSPAVLLGLDGVLRRRGDLDNDGLTDGDDLRSLYAGFGPATWLTDLNVDGVTDLADAAVFVTELVRTAPGDYNLDGFVDAADYSVWRDALASGDPVADGNFDGEVTGADYQVWRDAFGFQRRFLSPLSAASSAAPEPAASALLLSILLCGVSRRRPNR</sequence>
<dbReference type="SMART" id="SM00642">
    <property type="entry name" value="Aamy"/>
    <property type="match status" value="1"/>
</dbReference>
<dbReference type="InterPro" id="IPR017853">
    <property type="entry name" value="GH"/>
</dbReference>
<evidence type="ECO:0000256" key="1">
    <source>
        <dbReference type="SAM" id="SignalP"/>
    </source>
</evidence>